<organism evidence="1 2">
    <name type="scientific">Streptomyces yunnanensis</name>
    <dbReference type="NCBI Taxonomy" id="156453"/>
    <lineage>
        <taxon>Bacteria</taxon>
        <taxon>Bacillati</taxon>
        <taxon>Actinomycetota</taxon>
        <taxon>Actinomycetes</taxon>
        <taxon>Kitasatosporales</taxon>
        <taxon>Streptomycetaceae</taxon>
        <taxon>Streptomyces</taxon>
    </lineage>
</organism>
<dbReference type="AlphaFoldDB" id="A0A9X8MZW2"/>
<gene>
    <name evidence="1" type="ORF">SAMN05216268_111127</name>
</gene>
<protein>
    <submittedName>
        <fullName evidence="1">Uncharacterized protein</fullName>
    </submittedName>
</protein>
<dbReference type="Proteomes" id="UP000184388">
    <property type="component" value="Unassembled WGS sequence"/>
</dbReference>
<reference evidence="2" key="1">
    <citation type="submission" date="2016-11" db="EMBL/GenBank/DDBJ databases">
        <authorList>
            <person name="Jaros S."/>
            <person name="Januszkiewicz K."/>
            <person name="Wedrychowicz H."/>
        </authorList>
    </citation>
    <scope>NUCLEOTIDE SEQUENCE [LARGE SCALE GENOMIC DNA]</scope>
    <source>
        <strain evidence="2">CGMCC 4.3555</strain>
    </source>
</reference>
<evidence type="ECO:0000313" key="1">
    <source>
        <dbReference type="EMBL" id="SHM47174.1"/>
    </source>
</evidence>
<comment type="caution">
    <text evidence="1">The sequence shown here is derived from an EMBL/GenBank/DDBJ whole genome shotgun (WGS) entry which is preliminary data.</text>
</comment>
<evidence type="ECO:0000313" key="2">
    <source>
        <dbReference type="Proteomes" id="UP000184388"/>
    </source>
</evidence>
<proteinExistence type="predicted"/>
<accession>A0A9X8MZW2</accession>
<name>A0A9X8MZW2_9ACTN</name>
<sequence>MHVAREAADALLFTVLRHGWSVMQVLGRPVPDHHLSKAATKRSTR</sequence>
<dbReference type="EMBL" id="FRBK01000011">
    <property type="protein sequence ID" value="SHM47174.1"/>
    <property type="molecule type" value="Genomic_DNA"/>
</dbReference>